<evidence type="ECO:0000256" key="1">
    <source>
        <dbReference type="ARBA" id="ARBA00005233"/>
    </source>
</evidence>
<evidence type="ECO:0000256" key="4">
    <source>
        <dbReference type="RuleBase" id="RU000389"/>
    </source>
</evidence>
<dbReference type="InterPro" id="IPR045584">
    <property type="entry name" value="Pilin-like"/>
</dbReference>
<gene>
    <name evidence="6" type="ORF">CNQ84_20100</name>
</gene>
<keyword evidence="5" id="KW-1133">Transmembrane helix</keyword>
<proteinExistence type="inferred from homology"/>
<keyword evidence="7" id="KW-1185">Reference proteome</keyword>
<evidence type="ECO:0000256" key="5">
    <source>
        <dbReference type="SAM" id="Phobius"/>
    </source>
</evidence>
<dbReference type="GO" id="GO:0043107">
    <property type="term" value="P:type IV pilus-dependent motility"/>
    <property type="evidence" value="ECO:0007669"/>
    <property type="project" value="TreeGrafter"/>
</dbReference>
<dbReference type="Gene3D" id="3.30.700.10">
    <property type="entry name" value="Glycoprotein, Type 4 Pilin"/>
    <property type="match status" value="1"/>
</dbReference>
<dbReference type="AlphaFoldDB" id="A0A2A3MC69"/>
<name>A0A2A3MC69_9PSED</name>
<keyword evidence="5" id="KW-0812">Transmembrane</keyword>
<dbReference type="PROSITE" id="PS00409">
    <property type="entry name" value="PROKAR_NTER_METHYL"/>
    <property type="match status" value="1"/>
</dbReference>
<dbReference type="GO" id="GO:0007155">
    <property type="term" value="P:cell adhesion"/>
    <property type="evidence" value="ECO:0007669"/>
    <property type="project" value="InterPro"/>
</dbReference>
<dbReference type="InterPro" id="IPR001082">
    <property type="entry name" value="Pilin"/>
</dbReference>
<evidence type="ECO:0000313" key="7">
    <source>
        <dbReference type="Proteomes" id="UP000242313"/>
    </source>
</evidence>
<dbReference type="NCBIfam" id="TIGR02532">
    <property type="entry name" value="IV_pilin_GFxxxE"/>
    <property type="match status" value="1"/>
</dbReference>
<comment type="similarity">
    <text evidence="1 4">Belongs to the N-Me-Phe pilin family.</text>
</comment>
<evidence type="ECO:0000313" key="6">
    <source>
        <dbReference type="EMBL" id="PBK02401.1"/>
    </source>
</evidence>
<dbReference type="GO" id="GO:0044096">
    <property type="term" value="C:type IV pilus"/>
    <property type="evidence" value="ECO:0007669"/>
    <property type="project" value="TreeGrafter"/>
</dbReference>
<feature type="transmembrane region" description="Helical" evidence="5">
    <location>
        <begin position="12"/>
        <end position="30"/>
    </location>
</feature>
<dbReference type="EMBL" id="NTMR01000051">
    <property type="protein sequence ID" value="PBK02401.1"/>
    <property type="molecule type" value="Genomic_DNA"/>
</dbReference>
<dbReference type="Pfam" id="PF00114">
    <property type="entry name" value="Pilin"/>
    <property type="match status" value="1"/>
</dbReference>
<organism evidence="6 7">
    <name type="scientific">Pseudomonas abyssi</name>
    <dbReference type="NCBI Taxonomy" id="170540"/>
    <lineage>
        <taxon>Bacteria</taxon>
        <taxon>Pseudomonadati</taxon>
        <taxon>Pseudomonadota</taxon>
        <taxon>Gammaproteobacteria</taxon>
        <taxon>Pseudomonadales</taxon>
        <taxon>Pseudomonadaceae</taxon>
        <taxon>Pseudomonas</taxon>
    </lineage>
</organism>
<dbReference type="InterPro" id="IPR012902">
    <property type="entry name" value="N_methyl_site"/>
</dbReference>
<keyword evidence="4" id="KW-0281">Fimbrium</keyword>
<evidence type="ECO:0000256" key="2">
    <source>
        <dbReference type="ARBA" id="ARBA00022481"/>
    </source>
</evidence>
<accession>A0A2A3MC69</accession>
<dbReference type="Pfam" id="PF07963">
    <property type="entry name" value="N_methyl"/>
    <property type="match status" value="1"/>
</dbReference>
<protein>
    <recommendedName>
        <fullName evidence="3">Pilin</fullName>
    </recommendedName>
</protein>
<dbReference type="PANTHER" id="PTHR30093">
    <property type="entry name" value="GENERAL SECRETION PATHWAY PROTEIN G"/>
    <property type="match status" value="1"/>
</dbReference>
<comment type="caution">
    <text evidence="6">The sequence shown here is derived from an EMBL/GenBank/DDBJ whole genome shotgun (WGS) entry which is preliminary data.</text>
</comment>
<evidence type="ECO:0000256" key="3">
    <source>
        <dbReference type="ARBA" id="ARBA00029638"/>
    </source>
</evidence>
<dbReference type="SUPFAM" id="SSF54523">
    <property type="entry name" value="Pili subunits"/>
    <property type="match status" value="1"/>
</dbReference>
<keyword evidence="2" id="KW-0488">Methylation</keyword>
<keyword evidence="5" id="KW-0472">Membrane</keyword>
<dbReference type="PANTHER" id="PTHR30093:SF34">
    <property type="entry name" value="PREPILIN PEPTIDASE-DEPENDENT PROTEIN D"/>
    <property type="match status" value="1"/>
</dbReference>
<sequence>MKAQKGFTLIELMIVVAIIGILAAIALPAYQDYTARAQATEGLKATAGLQADIAVDSAEAAAAAASATTIASALLLDGQYFDPGDVTVSNAGVITVAFTDGALAGTSMTMTPGVTASGQISGWTCAGTIDAAHIPSGCR</sequence>
<dbReference type="RefSeq" id="WP_096006524.1">
    <property type="nucleotide sequence ID" value="NZ_NTMR01000051.1"/>
</dbReference>
<dbReference type="Proteomes" id="UP000242313">
    <property type="component" value="Unassembled WGS sequence"/>
</dbReference>
<reference evidence="6 7" key="1">
    <citation type="submission" date="2017-09" db="EMBL/GenBank/DDBJ databases">
        <title>Pseudomonas abyssi sp. nov. isolated from Abyssopelagic Water.</title>
        <authorList>
            <person name="Wei Y."/>
        </authorList>
    </citation>
    <scope>NUCLEOTIDE SEQUENCE [LARGE SCALE GENOMIC DNA]</scope>
    <source>
        <strain evidence="6 7">MT5</strain>
    </source>
</reference>